<dbReference type="Proteomes" id="UP000064967">
    <property type="component" value="Chromosome"/>
</dbReference>
<gene>
    <name evidence="1" type="ORF">AKJ09_07783</name>
</gene>
<evidence type="ECO:0000313" key="1">
    <source>
        <dbReference type="EMBL" id="AKV01120.1"/>
    </source>
</evidence>
<accession>A0A0K1Q6T8</accession>
<dbReference type="Gene3D" id="2.130.10.30">
    <property type="entry name" value="Regulator of chromosome condensation 1/beta-lactamase-inhibitor protein II"/>
    <property type="match status" value="2"/>
</dbReference>
<organism evidence="1 2">
    <name type="scientific">Labilithrix luteola</name>
    <dbReference type="NCBI Taxonomy" id="1391654"/>
    <lineage>
        <taxon>Bacteria</taxon>
        <taxon>Pseudomonadati</taxon>
        <taxon>Myxococcota</taxon>
        <taxon>Polyangia</taxon>
        <taxon>Polyangiales</taxon>
        <taxon>Labilitrichaceae</taxon>
        <taxon>Labilithrix</taxon>
    </lineage>
</organism>
<dbReference type="OrthoDB" id="9758365at2"/>
<keyword evidence="2" id="KW-1185">Reference proteome</keyword>
<dbReference type="Pfam" id="PF00415">
    <property type="entry name" value="RCC1"/>
    <property type="match status" value="1"/>
</dbReference>
<name>A0A0K1Q6T8_9BACT</name>
<dbReference type="PATRIC" id="fig|1391654.3.peg.7889"/>
<dbReference type="PANTHER" id="PTHR45982:SF1">
    <property type="entry name" value="REGULATOR OF CHROMOSOME CONDENSATION"/>
    <property type="match status" value="1"/>
</dbReference>
<dbReference type="InterPro" id="IPR000408">
    <property type="entry name" value="Reg_chr_condens"/>
</dbReference>
<dbReference type="Pfam" id="PF13540">
    <property type="entry name" value="RCC1_2"/>
    <property type="match status" value="1"/>
</dbReference>
<dbReference type="InterPro" id="IPR009091">
    <property type="entry name" value="RCC1/BLIP-II"/>
</dbReference>
<dbReference type="EMBL" id="CP012333">
    <property type="protein sequence ID" value="AKV01120.1"/>
    <property type="molecule type" value="Genomic_DNA"/>
</dbReference>
<dbReference type="STRING" id="1391654.AKJ09_07783"/>
<dbReference type="InterPro" id="IPR051553">
    <property type="entry name" value="Ran_GTPase-activating"/>
</dbReference>
<dbReference type="AlphaFoldDB" id="A0A0K1Q6T8"/>
<dbReference type="KEGG" id="llu:AKJ09_07783"/>
<dbReference type="RefSeq" id="WP_146652281.1">
    <property type="nucleotide sequence ID" value="NZ_CP012333.1"/>
</dbReference>
<reference evidence="1 2" key="1">
    <citation type="submission" date="2015-08" db="EMBL/GenBank/DDBJ databases">
        <authorList>
            <person name="Babu N.S."/>
            <person name="Beckwith C.J."/>
            <person name="Beseler K.G."/>
            <person name="Brison A."/>
            <person name="Carone J.V."/>
            <person name="Caskin T.P."/>
            <person name="Diamond M."/>
            <person name="Durham M.E."/>
            <person name="Foxe J.M."/>
            <person name="Go M."/>
            <person name="Henderson B.A."/>
            <person name="Jones I.B."/>
            <person name="McGettigan J.A."/>
            <person name="Micheletti S.J."/>
            <person name="Nasrallah M.E."/>
            <person name="Ortiz D."/>
            <person name="Piller C.R."/>
            <person name="Privatt S.R."/>
            <person name="Schneider S.L."/>
            <person name="Sharp S."/>
            <person name="Smith T.C."/>
            <person name="Stanton J.D."/>
            <person name="Ullery H.E."/>
            <person name="Wilson R.J."/>
            <person name="Serrano M.G."/>
            <person name="Buck G."/>
            <person name="Lee V."/>
            <person name="Wang Y."/>
            <person name="Carvalho R."/>
            <person name="Voegtly L."/>
            <person name="Shi R."/>
            <person name="Duckworth R."/>
            <person name="Johnson A."/>
            <person name="Loviza R."/>
            <person name="Walstead R."/>
            <person name="Shah Z."/>
            <person name="Kiflezghi M."/>
            <person name="Wade K."/>
            <person name="Ball S.L."/>
            <person name="Bradley K.W."/>
            <person name="Asai D.J."/>
            <person name="Bowman C.A."/>
            <person name="Russell D.A."/>
            <person name="Pope W.H."/>
            <person name="Jacobs-Sera D."/>
            <person name="Hendrix R.W."/>
            <person name="Hatfull G.F."/>
        </authorList>
    </citation>
    <scope>NUCLEOTIDE SEQUENCE [LARGE SCALE GENOMIC DNA]</scope>
    <source>
        <strain evidence="1 2">DSM 27648</strain>
    </source>
</reference>
<dbReference type="SUPFAM" id="SSF50985">
    <property type="entry name" value="RCC1/BLIP-II"/>
    <property type="match status" value="1"/>
</dbReference>
<dbReference type="GO" id="GO:0005737">
    <property type="term" value="C:cytoplasm"/>
    <property type="evidence" value="ECO:0007669"/>
    <property type="project" value="TreeGrafter"/>
</dbReference>
<evidence type="ECO:0000313" key="2">
    <source>
        <dbReference type="Proteomes" id="UP000064967"/>
    </source>
</evidence>
<proteinExistence type="predicted"/>
<dbReference type="PANTHER" id="PTHR45982">
    <property type="entry name" value="REGULATOR OF CHROMOSOME CONDENSATION"/>
    <property type="match status" value="1"/>
</dbReference>
<dbReference type="GO" id="GO:0005085">
    <property type="term" value="F:guanyl-nucleotide exchange factor activity"/>
    <property type="evidence" value="ECO:0007669"/>
    <property type="project" value="TreeGrafter"/>
</dbReference>
<sequence>MDSADPNAGSTPVPLTGMSDVVDIGMTSQRTCVVHGSGAVDCVGQNNPTPTAVAEVSNAKKLALSDQRSCAVQTDGKLFCWGYSYQWGTENLVMDLHGEQVIDTAVDTSSAFAATSSGTVYSWGADVWMLGRDTPLQKDLTPAPVIGLPPIFELKVANLSVLAVTTDGRLFGWGRNTGGLLGVGVLRSMAVPTEVLFPKGSAMPTQVTMSVTHSCTRMTDNSVMCWGARNAYGELGREDSVGSWAPVSVEGLKKPVIAVAAGMFSTCFVLIDGTVQCIGDNSYGQLGLGARDADRHTTPANVVFH</sequence>
<dbReference type="PROSITE" id="PS50012">
    <property type="entry name" value="RCC1_3"/>
    <property type="match status" value="2"/>
</dbReference>
<protein>
    <submittedName>
        <fullName evidence="1">BNR repeat domain protein</fullName>
    </submittedName>
</protein>